<dbReference type="KEGG" id="mcos:GM418_16705"/>
<dbReference type="GO" id="GO:0032259">
    <property type="term" value="P:methylation"/>
    <property type="evidence" value="ECO:0007669"/>
    <property type="project" value="UniProtKB-KW"/>
</dbReference>
<keyword evidence="2 4" id="KW-0808">Transferase</keyword>
<name>A0A6I6JS36_9BACT</name>
<dbReference type="InterPro" id="IPR029026">
    <property type="entry name" value="tRNA_m1G_MTases_N"/>
</dbReference>
<dbReference type="PANTHER" id="PTHR46429">
    <property type="entry name" value="23S RRNA (GUANOSINE-2'-O-)-METHYLTRANSFERASE RLMB"/>
    <property type="match status" value="1"/>
</dbReference>
<proteinExistence type="predicted"/>
<dbReference type="InterPro" id="IPR001537">
    <property type="entry name" value="SpoU_MeTrfase"/>
</dbReference>
<dbReference type="GO" id="GO:0008173">
    <property type="term" value="F:RNA methyltransferase activity"/>
    <property type="evidence" value="ECO:0007669"/>
    <property type="project" value="InterPro"/>
</dbReference>
<dbReference type="Pfam" id="PF00588">
    <property type="entry name" value="SpoU_methylase"/>
    <property type="match status" value="1"/>
</dbReference>
<keyword evidence="5" id="KW-1185">Reference proteome</keyword>
<evidence type="ECO:0000313" key="4">
    <source>
        <dbReference type="EMBL" id="QGY45251.1"/>
    </source>
</evidence>
<evidence type="ECO:0000256" key="1">
    <source>
        <dbReference type="ARBA" id="ARBA00022603"/>
    </source>
</evidence>
<protein>
    <submittedName>
        <fullName evidence="4">TrmH family RNA methyltransferase</fullName>
    </submittedName>
</protein>
<evidence type="ECO:0000259" key="3">
    <source>
        <dbReference type="Pfam" id="PF00588"/>
    </source>
</evidence>
<dbReference type="SUPFAM" id="SSF75217">
    <property type="entry name" value="alpha/beta knot"/>
    <property type="match status" value="1"/>
</dbReference>
<dbReference type="CDD" id="cd18097">
    <property type="entry name" value="SpoU-like"/>
    <property type="match status" value="1"/>
</dbReference>
<dbReference type="Proteomes" id="UP000428260">
    <property type="component" value="Chromosome"/>
</dbReference>
<dbReference type="AlphaFoldDB" id="A0A6I6JS36"/>
<dbReference type="InterPro" id="IPR004441">
    <property type="entry name" value="rRNA_MeTrfase_TrmH"/>
</dbReference>
<feature type="domain" description="tRNA/rRNA methyltransferase SpoU type" evidence="3">
    <location>
        <begin position="25"/>
        <end position="168"/>
    </location>
</feature>
<dbReference type="RefSeq" id="WP_158868332.1">
    <property type="nucleotide sequence ID" value="NZ_CP046401.1"/>
</dbReference>
<dbReference type="EMBL" id="CP046401">
    <property type="protein sequence ID" value="QGY45251.1"/>
    <property type="molecule type" value="Genomic_DNA"/>
</dbReference>
<dbReference type="InterPro" id="IPR029028">
    <property type="entry name" value="Alpha/beta_knot_MTases"/>
</dbReference>
<dbReference type="PANTHER" id="PTHR46429:SF1">
    <property type="entry name" value="23S RRNA (GUANOSINE-2'-O-)-METHYLTRANSFERASE RLMB"/>
    <property type="match status" value="1"/>
</dbReference>
<dbReference type="GO" id="GO:0003723">
    <property type="term" value="F:RNA binding"/>
    <property type="evidence" value="ECO:0007669"/>
    <property type="project" value="InterPro"/>
</dbReference>
<dbReference type="Gene3D" id="3.40.1280.10">
    <property type="match status" value="1"/>
</dbReference>
<keyword evidence="1 4" id="KW-0489">Methyltransferase</keyword>
<dbReference type="GO" id="GO:0006396">
    <property type="term" value="P:RNA processing"/>
    <property type="evidence" value="ECO:0007669"/>
    <property type="project" value="InterPro"/>
</dbReference>
<dbReference type="GO" id="GO:0005829">
    <property type="term" value="C:cytosol"/>
    <property type="evidence" value="ECO:0007669"/>
    <property type="project" value="TreeGrafter"/>
</dbReference>
<accession>A0A6I6JS36</accession>
<evidence type="ECO:0000313" key="5">
    <source>
        <dbReference type="Proteomes" id="UP000428260"/>
    </source>
</evidence>
<organism evidence="4 5">
    <name type="scientific">Maribellus comscasis</name>
    <dbReference type="NCBI Taxonomy" id="2681766"/>
    <lineage>
        <taxon>Bacteria</taxon>
        <taxon>Pseudomonadati</taxon>
        <taxon>Bacteroidota</taxon>
        <taxon>Bacteroidia</taxon>
        <taxon>Marinilabiliales</taxon>
        <taxon>Prolixibacteraceae</taxon>
        <taxon>Maribellus</taxon>
    </lineage>
</organism>
<gene>
    <name evidence="4" type="ORF">GM418_16705</name>
</gene>
<sequence length="189" mass="21304">MRKLRNSELNRLTVDEFKEKSKTPLIVVLDNIRSCNNIGSVFRTSDAFLIEKIYLCGITATPPNKEIHKTALDAEKSVEWKYLEKTEDAVTELKNAGFNVYAIEQVENSISLPDFKPEANEKLAIVFGNEVKGVQQKVVNLCDGSIEIPQFGTKHSFNVSVSAGIILWDLFQKMNEEKNAGKLRLTKLI</sequence>
<reference evidence="4 5" key="1">
    <citation type="submission" date="2019-11" db="EMBL/GenBank/DDBJ databases">
        <authorList>
            <person name="Zheng R.K."/>
            <person name="Sun C.M."/>
        </authorList>
    </citation>
    <scope>NUCLEOTIDE SEQUENCE [LARGE SCALE GENOMIC DNA]</scope>
    <source>
        <strain evidence="4 5">WC007</strain>
    </source>
</reference>
<evidence type="ECO:0000256" key="2">
    <source>
        <dbReference type="ARBA" id="ARBA00022679"/>
    </source>
</evidence>